<gene>
    <name evidence="2" type="ORF">GCM10023209_06390</name>
</gene>
<dbReference type="EMBL" id="BAABHW010000001">
    <property type="protein sequence ID" value="GAA5067107.1"/>
    <property type="molecule type" value="Genomic_DNA"/>
</dbReference>
<dbReference type="Pfam" id="PF09314">
    <property type="entry name" value="DUF1972"/>
    <property type="match status" value="1"/>
</dbReference>
<organism evidence="2 3">
    <name type="scientific">[Roseibacterium] beibuensis</name>
    <dbReference type="NCBI Taxonomy" id="1193142"/>
    <lineage>
        <taxon>Bacteria</taxon>
        <taxon>Pseudomonadati</taxon>
        <taxon>Pseudomonadota</taxon>
        <taxon>Alphaproteobacteria</taxon>
        <taxon>Rhodobacterales</taxon>
        <taxon>Roseobacteraceae</taxon>
        <taxon>Roseicyclus</taxon>
    </lineage>
</organism>
<accession>A0ABP9KZ90</accession>
<evidence type="ECO:0000313" key="3">
    <source>
        <dbReference type="Proteomes" id="UP001499910"/>
    </source>
</evidence>
<dbReference type="PANTHER" id="PTHR46401">
    <property type="entry name" value="GLYCOSYLTRANSFERASE WBBK-RELATED"/>
    <property type="match status" value="1"/>
</dbReference>
<dbReference type="Proteomes" id="UP001499910">
    <property type="component" value="Unassembled WGS sequence"/>
</dbReference>
<feature type="domain" description="DUF1972" evidence="1">
    <location>
        <begin position="30"/>
        <end position="206"/>
    </location>
</feature>
<protein>
    <submittedName>
        <fullName evidence="2">Glycosyltransferase</fullName>
    </submittedName>
</protein>
<sequence>MNVARGAFRAAGLFSQDRQHPLLSAPRPPTVAIVGTNGVPARYGGFETLAEQLIRCAARQGIAERFTVWCPAPRNVKHPPRTWLGARLRTLPLRANGIQSIPYDFTSMALEAWGRDRADCILVLGTSGTAALPLLRRTSRARLIVNIDGREWGREKWGNAARRFLRWSEVSAVRNAHEVIADNVAIAQEIETRYGRTPHVIAYGADHALDATPADISDLALPDSYALAIARAEPENNLEMILEAFAPYPDRPLVVVSNWQDTPHGRALKARYGPAPQLFLLDAQHEAGRLRAIRERANVYVHGHSAGGTNPSLVEMMPFGRPIAVFDCAYNRATTENQAATFDDAQSLARLLPDLWRPQTATAMGAALAEIAARRYRWDEVAAAYFDLMGL</sequence>
<dbReference type="SUPFAM" id="SSF53756">
    <property type="entry name" value="UDP-Glycosyltransferase/glycogen phosphorylase"/>
    <property type="match status" value="1"/>
</dbReference>
<keyword evidence="3" id="KW-1185">Reference proteome</keyword>
<evidence type="ECO:0000259" key="1">
    <source>
        <dbReference type="Pfam" id="PF09314"/>
    </source>
</evidence>
<dbReference type="InterPro" id="IPR015393">
    <property type="entry name" value="DUF1972"/>
</dbReference>
<comment type="caution">
    <text evidence="2">The sequence shown here is derived from an EMBL/GenBank/DDBJ whole genome shotgun (WGS) entry which is preliminary data.</text>
</comment>
<reference evidence="3" key="1">
    <citation type="journal article" date="2019" name="Int. J. Syst. Evol. Microbiol.">
        <title>The Global Catalogue of Microorganisms (GCM) 10K type strain sequencing project: providing services to taxonomists for standard genome sequencing and annotation.</title>
        <authorList>
            <consortium name="The Broad Institute Genomics Platform"/>
            <consortium name="The Broad Institute Genome Sequencing Center for Infectious Disease"/>
            <person name="Wu L."/>
            <person name="Ma J."/>
        </authorList>
    </citation>
    <scope>NUCLEOTIDE SEQUENCE [LARGE SCALE GENOMIC DNA]</scope>
    <source>
        <strain evidence="3">JCM 18015</strain>
    </source>
</reference>
<dbReference type="Gene3D" id="3.40.50.2000">
    <property type="entry name" value="Glycogen Phosphorylase B"/>
    <property type="match status" value="2"/>
</dbReference>
<dbReference type="PANTHER" id="PTHR46401:SF8">
    <property type="entry name" value="BLL6006 PROTEIN"/>
    <property type="match status" value="1"/>
</dbReference>
<evidence type="ECO:0000313" key="2">
    <source>
        <dbReference type="EMBL" id="GAA5067107.1"/>
    </source>
</evidence>
<proteinExistence type="predicted"/>
<name>A0ABP9KZ90_9RHOB</name>